<reference evidence="1" key="1">
    <citation type="submission" date="2022-05" db="EMBL/GenBank/DDBJ databases">
        <title>Chromosome-level genome of Chaenocephalus aceratus.</title>
        <authorList>
            <person name="Park H."/>
        </authorList>
    </citation>
    <scope>NUCLEOTIDE SEQUENCE</scope>
    <source>
        <strain evidence="1">KU_202001</strain>
    </source>
</reference>
<name>A0ACB9X4V4_CHAAC</name>
<keyword evidence="2" id="KW-1185">Reference proteome</keyword>
<evidence type="ECO:0000313" key="1">
    <source>
        <dbReference type="EMBL" id="KAI4821616.1"/>
    </source>
</evidence>
<feature type="non-terminal residue" evidence="1">
    <location>
        <position position="1"/>
    </location>
</feature>
<dbReference type="EMBL" id="CM043792">
    <property type="protein sequence ID" value="KAI4821616.1"/>
    <property type="molecule type" value="Genomic_DNA"/>
</dbReference>
<dbReference type="Proteomes" id="UP001057452">
    <property type="component" value="Chromosome 8"/>
</dbReference>
<sequence length="97" mass="9992">AQRGQCLVERGTLIDGHKGAIALARDCSGNSVGVPLAPAPCSTPPSYALPGTFAPRPGLIHLATPLRPGELKALFITENLVVLYSDLVELTATSLGS</sequence>
<protein>
    <submittedName>
        <fullName evidence="1">Uncharacterized protein</fullName>
    </submittedName>
</protein>
<proteinExistence type="predicted"/>
<accession>A0ACB9X4V4</accession>
<evidence type="ECO:0000313" key="2">
    <source>
        <dbReference type="Proteomes" id="UP001057452"/>
    </source>
</evidence>
<organism evidence="1 2">
    <name type="scientific">Chaenocephalus aceratus</name>
    <name type="common">Blackfin icefish</name>
    <name type="synonym">Chaenichthys aceratus</name>
    <dbReference type="NCBI Taxonomy" id="36190"/>
    <lineage>
        <taxon>Eukaryota</taxon>
        <taxon>Metazoa</taxon>
        <taxon>Chordata</taxon>
        <taxon>Craniata</taxon>
        <taxon>Vertebrata</taxon>
        <taxon>Euteleostomi</taxon>
        <taxon>Actinopterygii</taxon>
        <taxon>Neopterygii</taxon>
        <taxon>Teleostei</taxon>
        <taxon>Neoteleostei</taxon>
        <taxon>Acanthomorphata</taxon>
        <taxon>Eupercaria</taxon>
        <taxon>Perciformes</taxon>
        <taxon>Notothenioidei</taxon>
        <taxon>Channichthyidae</taxon>
        <taxon>Chaenocephalus</taxon>
    </lineage>
</organism>
<comment type="caution">
    <text evidence="1">The sequence shown here is derived from an EMBL/GenBank/DDBJ whole genome shotgun (WGS) entry which is preliminary data.</text>
</comment>
<gene>
    <name evidence="1" type="ORF">KUCAC02_007214</name>
</gene>